<dbReference type="SUPFAM" id="SSF55729">
    <property type="entry name" value="Acyl-CoA N-acyltransferases (Nat)"/>
    <property type="match status" value="1"/>
</dbReference>
<evidence type="ECO:0008006" key="3">
    <source>
        <dbReference type="Google" id="ProtNLM"/>
    </source>
</evidence>
<dbReference type="AlphaFoldDB" id="A0A368VQ58"/>
<accession>A0A368VQ58</accession>
<gene>
    <name evidence="1" type="ORF">DFP97_11455</name>
</gene>
<evidence type="ECO:0000313" key="2">
    <source>
        <dbReference type="Proteomes" id="UP000252415"/>
    </source>
</evidence>
<protein>
    <recommendedName>
        <fullName evidence="3">N-acetyltransferase domain-containing protein</fullName>
    </recommendedName>
</protein>
<sequence>MFLRECRYKEHFDECVRLFIELKEDFGENAVDEEIIKHAMSLAFEKGKVYMAEKAPGVPVGLVGYTFGDPDEQYKDPTVAFVLFTMMMPNYRKSMAFIQGFAIIAQFLQESGIREMRLKALKSNLYTNRLYSKFAERKAEVLNMKGLPCILYAADVSELQERLPSLGRKRLIRC</sequence>
<dbReference type="InterPro" id="IPR016181">
    <property type="entry name" value="Acyl_CoA_acyltransferase"/>
</dbReference>
<reference evidence="1 2" key="1">
    <citation type="submission" date="2018-07" db="EMBL/GenBank/DDBJ databases">
        <title>Genomic Encyclopedia of Type Strains, Phase III (KMG-III): the genomes of soil and plant-associated and newly described type strains.</title>
        <authorList>
            <person name="Whitman W."/>
        </authorList>
    </citation>
    <scope>NUCLEOTIDE SEQUENCE [LARGE SCALE GENOMIC DNA]</scope>
    <source>
        <strain evidence="1 2">CECT 7506</strain>
    </source>
</reference>
<dbReference type="EMBL" id="QPJD01000014">
    <property type="protein sequence ID" value="RCW42992.1"/>
    <property type="molecule type" value="Genomic_DNA"/>
</dbReference>
<evidence type="ECO:0000313" key="1">
    <source>
        <dbReference type="EMBL" id="RCW42992.1"/>
    </source>
</evidence>
<dbReference type="Gene3D" id="3.40.630.30">
    <property type="match status" value="1"/>
</dbReference>
<organism evidence="1 2">
    <name type="scientific">Paenibacillus prosopidis</name>
    <dbReference type="NCBI Taxonomy" id="630520"/>
    <lineage>
        <taxon>Bacteria</taxon>
        <taxon>Bacillati</taxon>
        <taxon>Bacillota</taxon>
        <taxon>Bacilli</taxon>
        <taxon>Bacillales</taxon>
        <taxon>Paenibacillaceae</taxon>
        <taxon>Paenibacillus</taxon>
    </lineage>
</organism>
<comment type="caution">
    <text evidence="1">The sequence shown here is derived from an EMBL/GenBank/DDBJ whole genome shotgun (WGS) entry which is preliminary data.</text>
</comment>
<name>A0A368VQ58_9BACL</name>
<dbReference type="Proteomes" id="UP000252415">
    <property type="component" value="Unassembled WGS sequence"/>
</dbReference>
<proteinExistence type="predicted"/>
<keyword evidence="2" id="KW-1185">Reference proteome</keyword>